<evidence type="ECO:0000256" key="2">
    <source>
        <dbReference type="ARBA" id="ARBA00040746"/>
    </source>
</evidence>
<evidence type="ECO:0000313" key="3">
    <source>
        <dbReference type="Proteomes" id="UP001652642"/>
    </source>
</evidence>
<dbReference type="Pfam" id="PF06080">
    <property type="entry name" value="DUF938"/>
    <property type="match status" value="1"/>
</dbReference>
<sequence length="276" mass="29872">MFADVCTASRLLPGLAPNPVSFGNSLPIPPHRLIRGSRTDSSALGGAGGRVLCALFIPGPPSFPNRGCATPSMFEAAAADRNKEPILGVLRQYVDAHEAQVQVLEVASGLGKHAAHFAQALPNVVWQPSDVDPKFLESISAFTRALHLTNVKPPIYLDASQSWESWGGLRPGSLDLLININMIHISELSCTEGLFKGAGKLLKPKAVMLTYGPYSVNGCITPQSNVDFDYSLRQRNPAWGLRDTTLLQQLAEANGMQLEKMVDMPANNKCLIFRKL</sequence>
<name>A0A6J0UZW0_9SAUR</name>
<dbReference type="RefSeq" id="XP_020663844.2">
    <property type="nucleotide sequence ID" value="XM_020808185.2"/>
</dbReference>
<dbReference type="PANTHER" id="PTHR20974">
    <property type="entry name" value="UPF0585 PROTEIN CG18661"/>
    <property type="match status" value="1"/>
</dbReference>
<organism evidence="3 4">
    <name type="scientific">Pogona vitticeps</name>
    <name type="common">central bearded dragon</name>
    <dbReference type="NCBI Taxonomy" id="103695"/>
    <lineage>
        <taxon>Eukaryota</taxon>
        <taxon>Metazoa</taxon>
        <taxon>Chordata</taxon>
        <taxon>Craniata</taxon>
        <taxon>Vertebrata</taxon>
        <taxon>Euteleostomi</taxon>
        <taxon>Lepidosauria</taxon>
        <taxon>Squamata</taxon>
        <taxon>Bifurcata</taxon>
        <taxon>Unidentata</taxon>
        <taxon>Episquamata</taxon>
        <taxon>Toxicofera</taxon>
        <taxon>Iguania</taxon>
        <taxon>Acrodonta</taxon>
        <taxon>Agamidae</taxon>
        <taxon>Amphibolurinae</taxon>
        <taxon>Pogona</taxon>
    </lineage>
</organism>
<dbReference type="AlphaFoldDB" id="A0A6J0UZW0"/>
<dbReference type="Proteomes" id="UP001652642">
    <property type="component" value="Chromosome 13"/>
</dbReference>
<dbReference type="SUPFAM" id="SSF53335">
    <property type="entry name" value="S-adenosyl-L-methionine-dependent methyltransferases"/>
    <property type="match status" value="1"/>
</dbReference>
<reference evidence="4" key="1">
    <citation type="submission" date="2025-08" db="UniProtKB">
        <authorList>
            <consortium name="RefSeq"/>
        </authorList>
    </citation>
    <scope>IDENTIFICATION</scope>
</reference>
<dbReference type="KEGG" id="pvt:110086924"/>
<evidence type="ECO:0000313" key="4">
    <source>
        <dbReference type="RefSeq" id="XP_020663844.2"/>
    </source>
</evidence>
<accession>A0A6J0UZW0</accession>
<dbReference type="CTD" id="84326"/>
<dbReference type="InParanoid" id="A0A6J0UZW0"/>
<evidence type="ECO:0000256" key="1">
    <source>
        <dbReference type="ARBA" id="ARBA00008308"/>
    </source>
</evidence>
<protein>
    <recommendedName>
        <fullName evidence="2">Methyltransferase-like 26</fullName>
    </recommendedName>
</protein>
<dbReference type="Gene3D" id="3.40.50.150">
    <property type="entry name" value="Vaccinia Virus protein VP39"/>
    <property type="match status" value="1"/>
</dbReference>
<dbReference type="InterPro" id="IPR029063">
    <property type="entry name" value="SAM-dependent_MTases_sf"/>
</dbReference>
<keyword evidence="3" id="KW-1185">Reference proteome</keyword>
<dbReference type="PANTHER" id="PTHR20974:SF2">
    <property type="entry name" value="METHYLTRANSFERASE-LIKE 26"/>
    <property type="match status" value="1"/>
</dbReference>
<dbReference type="OrthoDB" id="10258744at2759"/>
<dbReference type="InterPro" id="IPR010342">
    <property type="entry name" value="DUF938"/>
</dbReference>
<dbReference type="GeneID" id="110086924"/>
<gene>
    <name evidence="4" type="primary">METTL26</name>
</gene>
<proteinExistence type="inferred from homology"/>
<comment type="similarity">
    <text evidence="1">Belongs to the UPF0585 family.</text>
</comment>